<organism evidence="1 2">
    <name type="scientific">Yersinia phage vB_Yru_GN1</name>
    <dbReference type="NCBI Taxonomy" id="3074381"/>
    <lineage>
        <taxon>Viruses</taxon>
        <taxon>Duplodnaviria</taxon>
        <taxon>Heunggongvirae</taxon>
        <taxon>Uroviricota</taxon>
        <taxon>Caudoviricetes</taxon>
        <taxon>Caudoviricetes incertae sedis</taxon>
        <taxon>Sepahanvirus</taxon>
        <taxon>Sepahanvirus vB-Yru-GN1</taxon>
    </lineage>
</organism>
<accession>A0AA86IWS0</accession>
<name>A0AA86IWS0_9CAUD</name>
<reference evidence="1 2" key="1">
    <citation type="submission" date="2023-09" db="EMBL/GenBank/DDBJ databases">
        <title>Analysis of phage genome (vB_Yru_GN1) of the bacterium (Yersinia ruckeri).</title>
        <authorList>
            <person name="Ganjoor M.S."/>
            <person name="Bouzari M."/>
            <person name="Soleimani-Delfan A."/>
        </authorList>
    </citation>
    <scope>NUCLEOTIDE SEQUENCE [LARGE SCALE GENOMIC DNA]</scope>
    <source>
        <strain evidence="2">vB_Yru_GN1</strain>
    </source>
</reference>
<proteinExistence type="predicted"/>
<keyword evidence="2" id="KW-1185">Reference proteome</keyword>
<evidence type="ECO:0000313" key="2">
    <source>
        <dbReference type="Proteomes" id="UP001304813"/>
    </source>
</evidence>
<sequence length="120" mass="13905">MTSSTKKYYCKFRINYIENDKPVFNLNETTLSDDYRPGVKLLMRYLNGKLGYIESILEFDPFYIHTPSDVINEVLNKSPKGSIHSINKMHSLRDHIYETCEGLNADPNKTSIEILVLTQL</sequence>
<dbReference type="Proteomes" id="UP001304813">
    <property type="component" value="Segment"/>
</dbReference>
<evidence type="ECO:0000313" key="1">
    <source>
        <dbReference type="EMBL" id="BES79787.1"/>
    </source>
</evidence>
<dbReference type="EMBL" id="LC779065">
    <property type="protein sequence ID" value="BES79787.1"/>
    <property type="molecule type" value="Genomic_DNA"/>
</dbReference>
<protein>
    <submittedName>
        <fullName evidence="1">Uncharacterized protein</fullName>
    </submittedName>
</protein>